<keyword evidence="3" id="KW-1185">Reference proteome</keyword>
<proteinExistence type="predicted"/>
<protein>
    <recommendedName>
        <fullName evidence="4">Sexual development protein</fullName>
    </recommendedName>
</protein>
<dbReference type="Proteomes" id="UP000289152">
    <property type="component" value="Unassembled WGS sequence"/>
</dbReference>
<gene>
    <name evidence="2" type="ORF">M231_04974</name>
</gene>
<evidence type="ECO:0000313" key="2">
    <source>
        <dbReference type="EMBL" id="RXK37725.1"/>
    </source>
</evidence>
<dbReference type="VEuPathDB" id="FungiDB:TREMEDRAFT_22632"/>
<evidence type="ECO:0000313" key="3">
    <source>
        <dbReference type="Proteomes" id="UP000289152"/>
    </source>
</evidence>
<dbReference type="OrthoDB" id="5293813at2759"/>
<dbReference type="InParanoid" id="A0A4Q1BJB5"/>
<feature type="signal peptide" evidence="1">
    <location>
        <begin position="1"/>
        <end position="20"/>
    </location>
</feature>
<name>A0A4Q1BJB5_TREME</name>
<accession>A0A4Q1BJB5</accession>
<reference evidence="2 3" key="1">
    <citation type="submission" date="2016-06" db="EMBL/GenBank/DDBJ databases">
        <title>Evolution of pathogenesis and genome organization in the Tremellales.</title>
        <authorList>
            <person name="Cuomo C."/>
            <person name="Litvintseva A."/>
            <person name="Heitman J."/>
            <person name="Chen Y."/>
            <person name="Sun S."/>
            <person name="Springer D."/>
            <person name="Dromer F."/>
            <person name="Young S."/>
            <person name="Zeng Q."/>
            <person name="Chapman S."/>
            <person name="Gujja S."/>
            <person name="Saif S."/>
            <person name="Birren B."/>
        </authorList>
    </citation>
    <scope>NUCLEOTIDE SEQUENCE [LARGE SCALE GENOMIC DNA]</scope>
    <source>
        <strain evidence="2 3">ATCC 28783</strain>
    </source>
</reference>
<evidence type="ECO:0000256" key="1">
    <source>
        <dbReference type="SAM" id="SignalP"/>
    </source>
</evidence>
<organism evidence="2 3">
    <name type="scientific">Tremella mesenterica</name>
    <name type="common">Jelly fungus</name>
    <dbReference type="NCBI Taxonomy" id="5217"/>
    <lineage>
        <taxon>Eukaryota</taxon>
        <taxon>Fungi</taxon>
        <taxon>Dikarya</taxon>
        <taxon>Basidiomycota</taxon>
        <taxon>Agaricomycotina</taxon>
        <taxon>Tremellomycetes</taxon>
        <taxon>Tremellales</taxon>
        <taxon>Tremellaceae</taxon>
        <taxon>Tremella</taxon>
    </lineage>
</organism>
<dbReference type="EMBL" id="SDIL01000061">
    <property type="protein sequence ID" value="RXK37725.1"/>
    <property type="molecule type" value="Genomic_DNA"/>
</dbReference>
<keyword evidence="1" id="KW-0732">Signal</keyword>
<dbReference type="AlphaFoldDB" id="A0A4Q1BJB5"/>
<evidence type="ECO:0008006" key="4">
    <source>
        <dbReference type="Google" id="ProtNLM"/>
    </source>
</evidence>
<sequence>MHSATLLLALGSGLLASAWPLPTTFPLEDGFPNPTPDQLAQIEQQAFGTLSNSTPPANITSDSLDSFRLIAFNEIFETLFFDQLLRNMTDGIDGYEIPDDWDSEFLIRQINATVAQEQLHALTANGALQHFGADPIQPCTKYNFPVSSLYEAIDFAATFTSVVLGTLQDVIVTFAQTPEQAGFTGAIASVIGQEGEQEGWYRVLLGKIPNELPFLTRSTRELAFSILQNFVDPASCPNIGDIQLKTLTPLTLLNPPNATDSTIYLSVATTNLNSTAPLNAVYINQQNVPVVVPTTNSTQDDQTVFAAEFPYVAHELNGLTLILLTDSEGPFASAEDATAASNIGPAIAIIN</sequence>
<comment type="caution">
    <text evidence="2">The sequence shown here is derived from an EMBL/GenBank/DDBJ whole genome shotgun (WGS) entry which is preliminary data.</text>
</comment>
<feature type="chain" id="PRO_5020995226" description="Sexual development protein" evidence="1">
    <location>
        <begin position="21"/>
        <end position="351"/>
    </location>
</feature>